<dbReference type="EMBL" id="CABFNB010000131">
    <property type="protein sequence ID" value="VTZ64615.1"/>
    <property type="molecule type" value="Genomic_DNA"/>
</dbReference>
<sequence length="141" mass="15637">MPCDCPRPRCNANDRGLGTRTSLGRFRGPTPPTAIQGLTLGLPEDDEASDPGTMERYVAAIFHDGRPPATAENANHRRLGTRTSLGQFRAPTPPAVILGLDPRIHPRTFETEALPQHHCTRRTIHGPLRCEIVRFPMFRLP</sequence>
<evidence type="ECO:0000256" key="1">
    <source>
        <dbReference type="SAM" id="MobiDB-lite"/>
    </source>
</evidence>
<feature type="region of interest" description="Disordered" evidence="1">
    <location>
        <begin position="1"/>
        <end position="51"/>
    </location>
</feature>
<dbReference type="Proteomes" id="UP000507954">
    <property type="component" value="Unassembled WGS sequence"/>
</dbReference>
<reference evidence="2" key="1">
    <citation type="submission" date="2019-06" db="EMBL/GenBank/DDBJ databases">
        <authorList>
            <person name="Le Quere A."/>
            <person name="Colella S."/>
        </authorList>
    </citation>
    <scope>NUCLEOTIDE SEQUENCE</scope>
    <source>
        <strain evidence="2">EmedicaeMD41</strain>
    </source>
</reference>
<gene>
    <name evidence="2" type="ORF">EMEDMD4_620087</name>
</gene>
<accession>A0A508X9K8</accession>
<organism evidence="2">
    <name type="scientific">Sinorhizobium medicae</name>
    <dbReference type="NCBI Taxonomy" id="110321"/>
    <lineage>
        <taxon>Bacteria</taxon>
        <taxon>Pseudomonadati</taxon>
        <taxon>Pseudomonadota</taxon>
        <taxon>Alphaproteobacteria</taxon>
        <taxon>Hyphomicrobiales</taxon>
        <taxon>Rhizobiaceae</taxon>
        <taxon>Sinorhizobium/Ensifer group</taxon>
        <taxon>Sinorhizobium</taxon>
    </lineage>
</organism>
<protein>
    <submittedName>
        <fullName evidence="2">Uncharacterized protein</fullName>
    </submittedName>
</protein>
<proteinExistence type="predicted"/>
<dbReference type="AlphaFoldDB" id="A0A508X9K8"/>
<evidence type="ECO:0000313" key="2">
    <source>
        <dbReference type="EMBL" id="VTZ64615.1"/>
    </source>
</evidence>
<name>A0A508X9K8_9HYPH</name>